<gene>
    <name evidence="1" type="ORF">SMRZ_LOCUS2957</name>
</gene>
<sequence>MSPFDIYWLPEVTTGIRGKLALFFGESEYWLAWDRLAASVGPAAEATGFIVISKALFSFEILSNSLLILSTLFYLDVELILKFKTVSSSSKYGVDPFPTLSDSKGVTERDGHLVLPSFSWWSSFN</sequence>
<accession>A0A183LGN2</accession>
<keyword evidence="2" id="KW-1185">Reference proteome</keyword>
<evidence type="ECO:0000313" key="1">
    <source>
        <dbReference type="EMBL" id="VDO56593.1"/>
    </source>
</evidence>
<reference evidence="1 2" key="1">
    <citation type="submission" date="2018-11" db="EMBL/GenBank/DDBJ databases">
        <authorList>
            <consortium name="Pathogen Informatics"/>
        </authorList>
    </citation>
    <scope>NUCLEOTIDE SEQUENCE [LARGE SCALE GENOMIC DNA]</scope>
    <source>
        <strain evidence="1 2">Zambia</strain>
    </source>
</reference>
<dbReference type="AlphaFoldDB" id="A0A183LGN2"/>
<dbReference type="Proteomes" id="UP000277204">
    <property type="component" value="Unassembled WGS sequence"/>
</dbReference>
<proteinExistence type="predicted"/>
<organism evidence="1 2">
    <name type="scientific">Schistosoma margrebowiei</name>
    <dbReference type="NCBI Taxonomy" id="48269"/>
    <lineage>
        <taxon>Eukaryota</taxon>
        <taxon>Metazoa</taxon>
        <taxon>Spiralia</taxon>
        <taxon>Lophotrochozoa</taxon>
        <taxon>Platyhelminthes</taxon>
        <taxon>Trematoda</taxon>
        <taxon>Digenea</taxon>
        <taxon>Strigeidida</taxon>
        <taxon>Schistosomatoidea</taxon>
        <taxon>Schistosomatidae</taxon>
        <taxon>Schistosoma</taxon>
    </lineage>
</organism>
<name>A0A183LGN2_9TREM</name>
<dbReference type="EMBL" id="UZAI01000803">
    <property type="protein sequence ID" value="VDO56593.1"/>
    <property type="molecule type" value="Genomic_DNA"/>
</dbReference>
<protein>
    <submittedName>
        <fullName evidence="1">Uncharacterized protein</fullName>
    </submittedName>
</protein>
<evidence type="ECO:0000313" key="2">
    <source>
        <dbReference type="Proteomes" id="UP000277204"/>
    </source>
</evidence>